<accession>A0A1C3XV72</accession>
<name>A0A1C3XV72_9BRAD</name>
<proteinExistence type="predicted"/>
<evidence type="ECO:0000313" key="1">
    <source>
        <dbReference type="EMBL" id="SCB56148.1"/>
    </source>
</evidence>
<dbReference type="AlphaFoldDB" id="A0A1C3XV72"/>
<feature type="non-terminal residue" evidence="1">
    <location>
        <position position="60"/>
    </location>
</feature>
<reference evidence="2" key="1">
    <citation type="submission" date="2016-08" db="EMBL/GenBank/DDBJ databases">
        <authorList>
            <person name="Varghese N."/>
            <person name="Submissions Spin"/>
        </authorList>
    </citation>
    <scope>NUCLEOTIDE SEQUENCE [LARGE SCALE GENOMIC DNA]</scope>
    <source>
        <strain evidence="2">ERR11</strain>
    </source>
</reference>
<dbReference type="Proteomes" id="UP000199184">
    <property type="component" value="Unassembled WGS sequence"/>
</dbReference>
<dbReference type="RefSeq" id="WP_208610760.1">
    <property type="nucleotide sequence ID" value="NZ_FMAI01000090.1"/>
</dbReference>
<keyword evidence="2" id="KW-1185">Reference proteome</keyword>
<dbReference type="EMBL" id="FMAI01000090">
    <property type="protein sequence ID" value="SCB56148.1"/>
    <property type="molecule type" value="Genomic_DNA"/>
</dbReference>
<evidence type="ECO:0000313" key="2">
    <source>
        <dbReference type="Proteomes" id="UP000199184"/>
    </source>
</evidence>
<gene>
    <name evidence="1" type="ORF">GA0061098_10901</name>
</gene>
<organism evidence="1 2">
    <name type="scientific">Bradyrhizobium shewense</name>
    <dbReference type="NCBI Taxonomy" id="1761772"/>
    <lineage>
        <taxon>Bacteria</taxon>
        <taxon>Pseudomonadati</taxon>
        <taxon>Pseudomonadota</taxon>
        <taxon>Alphaproteobacteria</taxon>
        <taxon>Hyphomicrobiales</taxon>
        <taxon>Nitrobacteraceae</taxon>
        <taxon>Bradyrhizobium</taxon>
    </lineage>
</organism>
<protein>
    <submittedName>
        <fullName evidence="1">Uncharacterized protein</fullName>
    </submittedName>
</protein>
<sequence length="60" mass="6338">MIEVDVSQLRGRRDLPLNFHPAAVSVSGLCEVLTKTRPVGAGIFRGYAHAGGGADEPFNS</sequence>